<dbReference type="InterPro" id="IPR014284">
    <property type="entry name" value="RNA_pol_sigma-70_dom"/>
</dbReference>
<organism evidence="7 8">
    <name type="scientific">Indibacter alkaliphilus (strain CCUG 57479 / KCTC 22604 / LW1)</name>
    <dbReference type="NCBI Taxonomy" id="1189612"/>
    <lineage>
        <taxon>Bacteria</taxon>
        <taxon>Pseudomonadati</taxon>
        <taxon>Bacteroidota</taxon>
        <taxon>Cytophagia</taxon>
        <taxon>Cytophagales</taxon>
        <taxon>Cyclobacteriaceae</taxon>
    </lineage>
</organism>
<dbReference type="GO" id="GO:0016987">
    <property type="term" value="F:sigma factor activity"/>
    <property type="evidence" value="ECO:0007669"/>
    <property type="project" value="UniProtKB-KW"/>
</dbReference>
<dbReference type="Pfam" id="PF04542">
    <property type="entry name" value="Sigma70_r2"/>
    <property type="match status" value="1"/>
</dbReference>
<name>S2CY32_INDAL</name>
<dbReference type="EMBL" id="ALWO02000054">
    <property type="protein sequence ID" value="EOZ91499.1"/>
    <property type="molecule type" value="Genomic_DNA"/>
</dbReference>
<dbReference type="InterPro" id="IPR013249">
    <property type="entry name" value="RNA_pol_sigma70_r4_t2"/>
</dbReference>
<reference evidence="7 8" key="1">
    <citation type="journal article" date="2013" name="Genome Announc.">
        <title>Draft Genome Sequence of Indibacter alkaliphilus Strain LW1T, Isolated from Lonar Lake, a Haloalkaline Lake in the Buldana District of Maharashtra, India.</title>
        <authorList>
            <person name="Singh A."/>
            <person name="Kumar Jangir P."/>
            <person name="Sharma R."/>
            <person name="Singh A."/>
            <person name="Kumar Pinnaka A."/>
            <person name="Shivaji S."/>
        </authorList>
    </citation>
    <scope>NUCLEOTIDE SEQUENCE [LARGE SCALE GENOMIC DNA]</scope>
    <source>
        <strain evidence="8">CCUG 57479 / KCTC 22604 / LW1</strain>
    </source>
</reference>
<dbReference type="Pfam" id="PF08281">
    <property type="entry name" value="Sigma70_r4_2"/>
    <property type="match status" value="1"/>
</dbReference>
<accession>S2CY32</accession>
<dbReference type="InterPro" id="IPR014327">
    <property type="entry name" value="RNA_pol_sigma70_bacteroid"/>
</dbReference>
<dbReference type="SUPFAM" id="SSF88659">
    <property type="entry name" value="Sigma3 and sigma4 domains of RNA polymerase sigma factors"/>
    <property type="match status" value="1"/>
</dbReference>
<keyword evidence="8" id="KW-1185">Reference proteome</keyword>
<comment type="caution">
    <text evidence="7">The sequence shown here is derived from an EMBL/GenBank/DDBJ whole genome shotgun (WGS) entry which is preliminary data.</text>
</comment>
<dbReference type="PANTHER" id="PTHR43133:SF46">
    <property type="entry name" value="RNA POLYMERASE SIGMA-70 FACTOR ECF SUBFAMILY"/>
    <property type="match status" value="1"/>
</dbReference>
<dbReference type="InterPro" id="IPR039425">
    <property type="entry name" value="RNA_pol_sigma-70-like"/>
</dbReference>
<dbReference type="Gene3D" id="1.10.1740.10">
    <property type="match status" value="1"/>
</dbReference>
<proteinExistence type="inferred from homology"/>
<dbReference type="eggNOG" id="COG1595">
    <property type="taxonomic scope" value="Bacteria"/>
</dbReference>
<evidence type="ECO:0000313" key="7">
    <source>
        <dbReference type="EMBL" id="EOZ91499.1"/>
    </source>
</evidence>
<dbReference type="InterPro" id="IPR013325">
    <property type="entry name" value="RNA_pol_sigma_r2"/>
</dbReference>
<evidence type="ECO:0000259" key="5">
    <source>
        <dbReference type="Pfam" id="PF04542"/>
    </source>
</evidence>
<evidence type="ECO:0000256" key="1">
    <source>
        <dbReference type="ARBA" id="ARBA00010641"/>
    </source>
</evidence>
<dbReference type="InterPro" id="IPR036388">
    <property type="entry name" value="WH-like_DNA-bd_sf"/>
</dbReference>
<dbReference type="NCBIfam" id="TIGR02937">
    <property type="entry name" value="sigma70-ECF"/>
    <property type="match status" value="1"/>
</dbReference>
<dbReference type="CDD" id="cd06171">
    <property type="entry name" value="Sigma70_r4"/>
    <property type="match status" value="1"/>
</dbReference>
<dbReference type="SUPFAM" id="SSF88946">
    <property type="entry name" value="Sigma2 domain of RNA polymerase sigma factors"/>
    <property type="match status" value="1"/>
</dbReference>
<dbReference type="AlphaFoldDB" id="S2CY32"/>
<sequence>MLKPKISDSILCEGLNKKDKKSFDLIFERYWKRLYLYAYKIFQDQGICEDIVQEVFIKLWENAESNPINNLEGYLFRAVKFRISNAIRNLKNTSQIDDVLGNLPLQHPVDLDFEFQETNGLIHRSIESLPEKCREIFRLSREEHLSNREIAERLDISIRTVETQIYRALKVIRKNIGELYILFFFAFL</sequence>
<dbReference type="NCBIfam" id="TIGR02985">
    <property type="entry name" value="Sig70_bacteroi1"/>
    <property type="match status" value="1"/>
</dbReference>
<gene>
    <name evidence="7" type="ORF">A33Q_4567</name>
</gene>
<dbReference type="InterPro" id="IPR013324">
    <property type="entry name" value="RNA_pol_sigma_r3/r4-like"/>
</dbReference>
<feature type="domain" description="RNA polymerase sigma-70 region 2" evidence="5">
    <location>
        <begin position="26"/>
        <end position="91"/>
    </location>
</feature>
<comment type="similarity">
    <text evidence="1">Belongs to the sigma-70 factor family. ECF subfamily.</text>
</comment>
<evidence type="ECO:0000256" key="4">
    <source>
        <dbReference type="ARBA" id="ARBA00023163"/>
    </source>
</evidence>
<feature type="domain" description="RNA polymerase sigma factor 70 region 4 type 2" evidence="6">
    <location>
        <begin position="121"/>
        <end position="170"/>
    </location>
</feature>
<dbReference type="GO" id="GO:0003677">
    <property type="term" value="F:DNA binding"/>
    <property type="evidence" value="ECO:0007669"/>
    <property type="project" value="InterPro"/>
</dbReference>
<protein>
    <submittedName>
        <fullName evidence="7">RNA polymerase ECF-type sigma factor</fullName>
    </submittedName>
</protein>
<dbReference type="STRING" id="1189612.A33Q_4567"/>
<dbReference type="OrthoDB" id="679904at2"/>
<evidence type="ECO:0000256" key="3">
    <source>
        <dbReference type="ARBA" id="ARBA00023082"/>
    </source>
</evidence>
<keyword evidence="4" id="KW-0804">Transcription</keyword>
<dbReference type="RefSeq" id="WP_009035362.1">
    <property type="nucleotide sequence ID" value="NZ_ALWO02000054.1"/>
</dbReference>
<dbReference type="Proteomes" id="UP000006073">
    <property type="component" value="Unassembled WGS sequence"/>
</dbReference>
<evidence type="ECO:0000313" key="8">
    <source>
        <dbReference type="Proteomes" id="UP000006073"/>
    </source>
</evidence>
<dbReference type="InterPro" id="IPR007627">
    <property type="entry name" value="RNA_pol_sigma70_r2"/>
</dbReference>
<evidence type="ECO:0000259" key="6">
    <source>
        <dbReference type="Pfam" id="PF08281"/>
    </source>
</evidence>
<dbReference type="PANTHER" id="PTHR43133">
    <property type="entry name" value="RNA POLYMERASE ECF-TYPE SIGMA FACTO"/>
    <property type="match status" value="1"/>
</dbReference>
<dbReference type="GO" id="GO:0006352">
    <property type="term" value="P:DNA-templated transcription initiation"/>
    <property type="evidence" value="ECO:0007669"/>
    <property type="project" value="InterPro"/>
</dbReference>
<keyword evidence="3" id="KW-0731">Sigma factor</keyword>
<keyword evidence="2" id="KW-0805">Transcription regulation</keyword>
<dbReference type="Gene3D" id="1.10.10.10">
    <property type="entry name" value="Winged helix-like DNA-binding domain superfamily/Winged helix DNA-binding domain"/>
    <property type="match status" value="1"/>
</dbReference>
<evidence type="ECO:0000256" key="2">
    <source>
        <dbReference type="ARBA" id="ARBA00023015"/>
    </source>
</evidence>